<proteinExistence type="predicted"/>
<evidence type="ECO:0008006" key="2">
    <source>
        <dbReference type="Google" id="ProtNLM"/>
    </source>
</evidence>
<dbReference type="AlphaFoldDB" id="A0A3P5YPB5"/>
<sequence length="33" mass="3710">MSNQKPSLRFEIENFSKQDDIISSDTFVSGGCE</sequence>
<evidence type="ECO:0000313" key="1">
    <source>
        <dbReference type="EMBL" id="VDC69576.1"/>
    </source>
</evidence>
<reference evidence="1" key="1">
    <citation type="submission" date="2018-11" db="EMBL/GenBank/DDBJ databases">
        <authorList>
            <consortium name="Genoscope - CEA"/>
            <person name="William W."/>
        </authorList>
    </citation>
    <scope>NUCLEOTIDE SEQUENCE</scope>
</reference>
<protein>
    <recommendedName>
        <fullName evidence="2">MATH domain-containing protein</fullName>
    </recommendedName>
</protein>
<dbReference type="EMBL" id="LR031570">
    <property type="protein sequence ID" value="VDC69576.1"/>
    <property type="molecule type" value="Genomic_DNA"/>
</dbReference>
<accession>A0A3P5YPB5</accession>
<name>A0A3P5YPB5_BRACM</name>
<organism evidence="1">
    <name type="scientific">Brassica campestris</name>
    <name type="common">Field mustard</name>
    <dbReference type="NCBI Taxonomy" id="3711"/>
    <lineage>
        <taxon>Eukaryota</taxon>
        <taxon>Viridiplantae</taxon>
        <taxon>Streptophyta</taxon>
        <taxon>Embryophyta</taxon>
        <taxon>Tracheophyta</taxon>
        <taxon>Spermatophyta</taxon>
        <taxon>Magnoliopsida</taxon>
        <taxon>eudicotyledons</taxon>
        <taxon>Gunneridae</taxon>
        <taxon>Pentapetalae</taxon>
        <taxon>rosids</taxon>
        <taxon>malvids</taxon>
        <taxon>Brassicales</taxon>
        <taxon>Brassicaceae</taxon>
        <taxon>Brassiceae</taxon>
        <taxon>Brassica</taxon>
    </lineage>
</organism>
<gene>
    <name evidence="1" type="ORF">BRAA05T19290Z</name>
</gene>